<accession>A0ABW2QQ50</accession>
<proteinExistence type="predicted"/>
<dbReference type="InterPro" id="IPR002888">
    <property type="entry name" value="2Fe-2S-bd"/>
</dbReference>
<keyword evidence="8" id="KW-1185">Reference proteome</keyword>
<evidence type="ECO:0000313" key="8">
    <source>
        <dbReference type="Proteomes" id="UP001596501"/>
    </source>
</evidence>
<dbReference type="Gene3D" id="1.10.150.120">
    <property type="entry name" value="[2Fe-2S]-binding domain"/>
    <property type="match status" value="1"/>
</dbReference>
<dbReference type="PROSITE" id="PS00197">
    <property type="entry name" value="2FE2S_FER_1"/>
    <property type="match status" value="1"/>
</dbReference>
<keyword evidence="5" id="KW-0411">Iron-sulfur</keyword>
<keyword evidence="1" id="KW-0001">2Fe-2S</keyword>
<dbReference type="SUPFAM" id="SSF47741">
    <property type="entry name" value="CO dehydrogenase ISP C-domain like"/>
    <property type="match status" value="1"/>
</dbReference>
<dbReference type="Pfam" id="PF00111">
    <property type="entry name" value="Fer2"/>
    <property type="match status" value="1"/>
</dbReference>
<dbReference type="InterPro" id="IPR001041">
    <property type="entry name" value="2Fe-2S_ferredoxin-type"/>
</dbReference>
<dbReference type="InterPro" id="IPR036010">
    <property type="entry name" value="2Fe-2S_ferredoxin-like_sf"/>
</dbReference>
<gene>
    <name evidence="7" type="ORF">ACFQPB_12030</name>
</gene>
<evidence type="ECO:0000256" key="3">
    <source>
        <dbReference type="ARBA" id="ARBA00023002"/>
    </source>
</evidence>
<evidence type="ECO:0000256" key="2">
    <source>
        <dbReference type="ARBA" id="ARBA00022723"/>
    </source>
</evidence>
<keyword evidence="3" id="KW-0560">Oxidoreductase</keyword>
<dbReference type="CDD" id="cd00207">
    <property type="entry name" value="fer2"/>
    <property type="match status" value="1"/>
</dbReference>
<name>A0ABW2QQ50_9BURK</name>
<organism evidence="7 8">
    <name type="scientific">Hydrogenophaga atypica</name>
    <dbReference type="NCBI Taxonomy" id="249409"/>
    <lineage>
        <taxon>Bacteria</taxon>
        <taxon>Pseudomonadati</taxon>
        <taxon>Pseudomonadota</taxon>
        <taxon>Betaproteobacteria</taxon>
        <taxon>Burkholderiales</taxon>
        <taxon>Comamonadaceae</taxon>
        <taxon>Hydrogenophaga</taxon>
    </lineage>
</organism>
<dbReference type="Proteomes" id="UP001596501">
    <property type="component" value="Unassembled WGS sequence"/>
</dbReference>
<dbReference type="SUPFAM" id="SSF54292">
    <property type="entry name" value="2Fe-2S ferredoxin-like"/>
    <property type="match status" value="1"/>
</dbReference>
<keyword evidence="2" id="KW-0479">Metal-binding</keyword>
<comment type="caution">
    <text evidence="7">The sequence shown here is derived from an EMBL/GenBank/DDBJ whole genome shotgun (WGS) entry which is preliminary data.</text>
</comment>
<dbReference type="PROSITE" id="PS51085">
    <property type="entry name" value="2FE2S_FER_2"/>
    <property type="match status" value="1"/>
</dbReference>
<protein>
    <submittedName>
        <fullName evidence="7">(2Fe-2S)-binding protein</fullName>
    </submittedName>
</protein>
<dbReference type="PANTHER" id="PTHR44379:SF6">
    <property type="entry name" value="BLR6046 PROTEIN"/>
    <property type="match status" value="1"/>
</dbReference>
<dbReference type="InterPro" id="IPR036884">
    <property type="entry name" value="2Fe-2S-bd_dom_sf"/>
</dbReference>
<evidence type="ECO:0000256" key="1">
    <source>
        <dbReference type="ARBA" id="ARBA00022714"/>
    </source>
</evidence>
<evidence type="ECO:0000313" key="7">
    <source>
        <dbReference type="EMBL" id="MFC7409590.1"/>
    </source>
</evidence>
<evidence type="ECO:0000259" key="6">
    <source>
        <dbReference type="PROSITE" id="PS51085"/>
    </source>
</evidence>
<dbReference type="Gene3D" id="3.10.20.30">
    <property type="match status" value="1"/>
</dbReference>
<sequence>MAALSSQDQPIALTVNGSTHPLTVGGTATLLQVLRNDLGLNGPKYGCGLGQCGACTVHVDGVAARACVIPAAKVQGRAITTLEGLGDRLRPHVVQNAFIQAQAAQCGYCLNGMIMTTAALLAHNPQPSPQAVRDALSGNLCRCGTHIEILAAVERAVAALLPLSPTQPTNA</sequence>
<dbReference type="EMBL" id="JBHTCA010000007">
    <property type="protein sequence ID" value="MFC7409590.1"/>
    <property type="molecule type" value="Genomic_DNA"/>
</dbReference>
<dbReference type="PANTHER" id="PTHR44379">
    <property type="entry name" value="OXIDOREDUCTASE WITH IRON-SULFUR SUBUNIT"/>
    <property type="match status" value="1"/>
</dbReference>
<keyword evidence="4" id="KW-0408">Iron</keyword>
<dbReference type="InterPro" id="IPR012675">
    <property type="entry name" value="Beta-grasp_dom_sf"/>
</dbReference>
<reference evidence="8" key="1">
    <citation type="journal article" date="2019" name="Int. J. Syst. Evol. Microbiol.">
        <title>The Global Catalogue of Microorganisms (GCM) 10K type strain sequencing project: providing services to taxonomists for standard genome sequencing and annotation.</title>
        <authorList>
            <consortium name="The Broad Institute Genomics Platform"/>
            <consortium name="The Broad Institute Genome Sequencing Center for Infectious Disease"/>
            <person name="Wu L."/>
            <person name="Ma J."/>
        </authorList>
    </citation>
    <scope>NUCLEOTIDE SEQUENCE [LARGE SCALE GENOMIC DNA]</scope>
    <source>
        <strain evidence="8">CGMCC 1.12371</strain>
    </source>
</reference>
<dbReference type="InterPro" id="IPR051452">
    <property type="entry name" value="Diverse_Oxidoreductases"/>
</dbReference>
<evidence type="ECO:0000256" key="4">
    <source>
        <dbReference type="ARBA" id="ARBA00023004"/>
    </source>
</evidence>
<feature type="domain" description="2Fe-2S ferredoxin-type" evidence="6">
    <location>
        <begin position="9"/>
        <end position="85"/>
    </location>
</feature>
<dbReference type="Pfam" id="PF01799">
    <property type="entry name" value="Fer2_2"/>
    <property type="match status" value="1"/>
</dbReference>
<dbReference type="RefSeq" id="WP_382223508.1">
    <property type="nucleotide sequence ID" value="NZ_JBHTCA010000007.1"/>
</dbReference>
<dbReference type="InterPro" id="IPR006058">
    <property type="entry name" value="2Fe2S_fd_BS"/>
</dbReference>
<evidence type="ECO:0000256" key="5">
    <source>
        <dbReference type="ARBA" id="ARBA00023014"/>
    </source>
</evidence>